<dbReference type="InterPro" id="IPR036397">
    <property type="entry name" value="RNaseH_sf"/>
</dbReference>
<protein>
    <submittedName>
        <fullName evidence="2">Integrase core domain-containing protein</fullName>
    </submittedName>
</protein>
<dbReference type="Pfam" id="PF13683">
    <property type="entry name" value="rve_3"/>
    <property type="match status" value="1"/>
</dbReference>
<sequence>MALVGLFRSRASLAAEILVLRHQTNVLRRNSPRRQTFRSADRLLFAGVYRLAPTVLNALAIVKPETVIKWHRAGFRSYWSWKSLRGGGRPTVPPEIRKLIRELSIANPLWGAPRIHGELLKLGIDVGQTSVAKYMVRRRDPPSQGWRTFLRNHADGIAAMDMFVVPTISFRLLYGLLIMGHGRRHILWSGVTAHPTAEWIANQVTEACGWEQAPRYLIRDRDGAYGEVFIRRLRSMGIRDRPTSPRSPWQNAYAERLIGSIRRECLDHVVVFGERHLRHILSYMNYHNKIRTHLSLEKDAPISRALELAGHILCRPILGGLHHQYVRI</sequence>
<dbReference type="Proteomes" id="UP000189796">
    <property type="component" value="Chromosome I"/>
</dbReference>
<evidence type="ECO:0000313" key="3">
    <source>
        <dbReference type="Proteomes" id="UP000189796"/>
    </source>
</evidence>
<dbReference type="GO" id="GO:0003676">
    <property type="term" value="F:nucleic acid binding"/>
    <property type="evidence" value="ECO:0007669"/>
    <property type="project" value="InterPro"/>
</dbReference>
<dbReference type="GO" id="GO:0015074">
    <property type="term" value="P:DNA integration"/>
    <property type="evidence" value="ECO:0007669"/>
    <property type="project" value="InterPro"/>
</dbReference>
<name>A0A1M5WC13_9BRAD</name>
<dbReference type="PROSITE" id="PS50994">
    <property type="entry name" value="INTEGRASE"/>
    <property type="match status" value="1"/>
</dbReference>
<dbReference type="InterPro" id="IPR012337">
    <property type="entry name" value="RNaseH-like_sf"/>
</dbReference>
<proteinExistence type="predicted"/>
<organism evidence="2 3">
    <name type="scientific">Bradyrhizobium erythrophlei</name>
    <dbReference type="NCBI Taxonomy" id="1437360"/>
    <lineage>
        <taxon>Bacteria</taxon>
        <taxon>Pseudomonadati</taxon>
        <taxon>Pseudomonadota</taxon>
        <taxon>Alphaproteobacteria</taxon>
        <taxon>Hyphomicrobiales</taxon>
        <taxon>Nitrobacteraceae</taxon>
        <taxon>Bradyrhizobium</taxon>
    </lineage>
</organism>
<evidence type="ECO:0000259" key="1">
    <source>
        <dbReference type="PROSITE" id="PS50994"/>
    </source>
</evidence>
<reference evidence="2 3" key="1">
    <citation type="submission" date="2016-11" db="EMBL/GenBank/DDBJ databases">
        <authorList>
            <person name="Jaros S."/>
            <person name="Januszkiewicz K."/>
            <person name="Wedrychowicz H."/>
        </authorList>
    </citation>
    <scope>NUCLEOTIDE SEQUENCE [LARGE SCALE GENOMIC DNA]</scope>
    <source>
        <strain evidence="2 3">GAS138</strain>
    </source>
</reference>
<accession>A0A1M5WC13</accession>
<dbReference type="SUPFAM" id="SSF53098">
    <property type="entry name" value="Ribonuclease H-like"/>
    <property type="match status" value="1"/>
</dbReference>
<dbReference type="AlphaFoldDB" id="A0A1M5WC13"/>
<dbReference type="InterPro" id="IPR001584">
    <property type="entry name" value="Integrase_cat-core"/>
</dbReference>
<dbReference type="EMBL" id="LT670817">
    <property type="protein sequence ID" value="SHH84734.1"/>
    <property type="molecule type" value="Genomic_DNA"/>
</dbReference>
<evidence type="ECO:0000313" key="2">
    <source>
        <dbReference type="EMBL" id="SHH84734.1"/>
    </source>
</evidence>
<gene>
    <name evidence="2" type="ORF">SAMN05443248_6464</name>
</gene>
<dbReference type="Gene3D" id="3.30.420.10">
    <property type="entry name" value="Ribonuclease H-like superfamily/Ribonuclease H"/>
    <property type="match status" value="1"/>
</dbReference>
<feature type="domain" description="Integrase catalytic" evidence="1">
    <location>
        <begin position="138"/>
        <end position="309"/>
    </location>
</feature>